<evidence type="ECO:0000313" key="2">
    <source>
        <dbReference type="Proteomes" id="UP000054843"/>
    </source>
</evidence>
<proteinExistence type="predicted"/>
<evidence type="ECO:0000313" key="1">
    <source>
        <dbReference type="EMBL" id="KRZ67598.1"/>
    </source>
</evidence>
<protein>
    <submittedName>
        <fullName evidence="1">Uncharacterized protein</fullName>
    </submittedName>
</protein>
<dbReference type="Proteomes" id="UP000054843">
    <property type="component" value="Unassembled WGS sequence"/>
</dbReference>
<sequence length="166" mass="19292">MQNLHTAQAMLKLNDHLYWEDSNTGVGFYRKVVDFTDVTKRNAQLKFIMQYKSCPRSQQISKDDVRDTCVPNQDYTFFRCTAVVSLGYENDVLMQCRRSSIHCGEADSMMLQVANQIIFDDLRRESYEKRSVTMKIKYQETSCTVGSDNMLIVHDVYSDQCPVQNL</sequence>
<dbReference type="EMBL" id="JYDO01000191">
    <property type="protein sequence ID" value="KRZ67598.1"/>
    <property type="molecule type" value="Genomic_DNA"/>
</dbReference>
<reference evidence="1 2" key="1">
    <citation type="submission" date="2015-01" db="EMBL/GenBank/DDBJ databases">
        <title>Evolution of Trichinella species and genotypes.</title>
        <authorList>
            <person name="Korhonen P.K."/>
            <person name="Edoardo P."/>
            <person name="Giuseppe L.R."/>
            <person name="Gasser R.B."/>
        </authorList>
    </citation>
    <scope>NUCLEOTIDE SEQUENCE [LARGE SCALE GENOMIC DNA]</scope>
    <source>
        <strain evidence="1">ISS1980</strain>
    </source>
</reference>
<dbReference type="STRING" id="268474.A0A0V1M8E0"/>
<name>A0A0V1M8E0_9BILA</name>
<dbReference type="AlphaFoldDB" id="A0A0V1M8E0"/>
<accession>A0A0V1M8E0</accession>
<gene>
    <name evidence="1" type="ORF">T10_442</name>
</gene>
<keyword evidence="2" id="KW-1185">Reference proteome</keyword>
<organism evidence="1 2">
    <name type="scientific">Trichinella papuae</name>
    <dbReference type="NCBI Taxonomy" id="268474"/>
    <lineage>
        <taxon>Eukaryota</taxon>
        <taxon>Metazoa</taxon>
        <taxon>Ecdysozoa</taxon>
        <taxon>Nematoda</taxon>
        <taxon>Enoplea</taxon>
        <taxon>Dorylaimia</taxon>
        <taxon>Trichinellida</taxon>
        <taxon>Trichinellidae</taxon>
        <taxon>Trichinella</taxon>
    </lineage>
</organism>
<comment type="caution">
    <text evidence="1">The sequence shown here is derived from an EMBL/GenBank/DDBJ whole genome shotgun (WGS) entry which is preliminary data.</text>
</comment>